<proteinExistence type="predicted"/>
<dbReference type="EMBL" id="RPHB01000003">
    <property type="protein sequence ID" value="MBW3467740.1"/>
    <property type="molecule type" value="Genomic_DNA"/>
</dbReference>
<evidence type="ECO:0000313" key="1">
    <source>
        <dbReference type="EMBL" id="MBW3467740.1"/>
    </source>
</evidence>
<gene>
    <name evidence="1" type="ORF">EGN73_07905</name>
</gene>
<evidence type="ECO:0000313" key="2">
    <source>
        <dbReference type="Proteomes" id="UP000727490"/>
    </source>
</evidence>
<dbReference type="Proteomes" id="UP000727490">
    <property type="component" value="Unassembled WGS sequence"/>
</dbReference>
<accession>A0A951MDE6</accession>
<name>A0A951MDE6_9BACT</name>
<sequence>MLLLIQFNLLAQDRLWVKYQVSGDLSRQDTLTLGSEHELEQFQAELLGELHQMGFLIPQLAKEAVGKDSTILFIQTGKKYEWYQLNQGNLEDALLVKAGVDARLFAKRQFNYSELSRVFERVLDVSENEGFPFASVKLENVTEEDQKIAAELFYESGPFISFDTLKVTGNSKINEKFLSKYLQIMPATPFSQKKIDNSIRQINALPYLRWAGEPELSFQNEEATLYLPLDDRKINSIDGIIGFLPNELEGSGLLITGQFDLLLYNVAGRGRNYELHWQRFNQFSQSLQVSALEPLVLGSNLDVQASFSLLKEDSTFLNRDFRLDFGYRLERGGYLRFFTRRQAGDLLGVTENIRFPEVGDFRFNNYGLGFEKSWLDDIFFPRRGTFGKLEFAIGNKNILLNTALPAELYEDLDLRSLQYYVQGSLEKYIYKNINWGLYSRLTGGLMENPNLFVNDLYRLGGLRSIRGFNENFFFANNYVYFNFEPRYYFDTYSYFMIFADVGRLENRVQDLPVDFPYALGLGFSLETGNGIFNFIYALGGSNAQDFALNLSKIHFGYTGRF</sequence>
<comment type="caution">
    <text evidence="1">The sequence shown here is derived from an EMBL/GenBank/DDBJ whole genome shotgun (WGS) entry which is preliminary data.</text>
</comment>
<reference evidence="1 2" key="1">
    <citation type="journal article" date="2020" name="Syst. Appl. Microbiol.">
        <title>Arthrospiribacter ruber gen. nov., sp. nov., a novel bacterium isolated from Arthrospira cultures.</title>
        <authorList>
            <person name="Waleron M."/>
            <person name="Misztak A."/>
            <person name="Waleron M.M."/>
            <person name="Furmaniak M."/>
            <person name="Mrozik A."/>
            <person name="Waleron K."/>
        </authorList>
    </citation>
    <scope>NUCLEOTIDE SEQUENCE [LARGE SCALE GENOMIC DNA]</scope>
    <source>
        <strain evidence="1 2">DPMB0001</strain>
    </source>
</reference>
<protein>
    <recommendedName>
        <fullName evidence="3">Outer membrane protein assembly factor BamA</fullName>
    </recommendedName>
</protein>
<evidence type="ECO:0008006" key="3">
    <source>
        <dbReference type="Google" id="ProtNLM"/>
    </source>
</evidence>
<dbReference type="AlphaFoldDB" id="A0A951MDE6"/>
<keyword evidence="2" id="KW-1185">Reference proteome</keyword>
<organism evidence="1 2">
    <name type="scientific">Arthrospiribacter ruber</name>
    <dbReference type="NCBI Taxonomy" id="2487934"/>
    <lineage>
        <taxon>Bacteria</taxon>
        <taxon>Pseudomonadati</taxon>
        <taxon>Bacteroidota</taxon>
        <taxon>Cytophagia</taxon>
        <taxon>Cytophagales</taxon>
        <taxon>Cyclobacteriaceae</taxon>
        <taxon>Arthrospiribacter</taxon>
    </lineage>
</organism>